<dbReference type="RefSeq" id="WP_014406667.1">
    <property type="nucleotide sequence ID" value="NC_017034.1"/>
</dbReference>
<accession>H8I818</accession>
<organism evidence="3 4">
    <name type="scientific">Methanocella conradii (strain DSM 24694 / JCM 17849 / CGMCC 1.5162 / HZ254)</name>
    <dbReference type="NCBI Taxonomy" id="1041930"/>
    <lineage>
        <taxon>Archaea</taxon>
        <taxon>Methanobacteriati</taxon>
        <taxon>Methanobacteriota</taxon>
        <taxon>Stenosarchaea group</taxon>
        <taxon>Methanomicrobia</taxon>
        <taxon>Methanocellales</taxon>
        <taxon>Methanocellaceae</taxon>
        <taxon>Methanocella</taxon>
    </lineage>
</organism>
<dbReference type="STRING" id="1041930.Mtc_2098"/>
<sequence>MMSLTGRLCCITMTLIVVITALFPVVGAAASTEFVPRPPCDFYLNKDDPHFNVYYDSTMVSDIGSVVISADAAYDAVAAFFGPYDYRVNIILASDHDQYVRIITLNLPDSRNIPEDEDSSNWGYGEQGTIVIEMPDRIENITDALKHELTHIVMRTRLINNGYALPEWLSEGMAIYVSGGLSNDSMAMLEGAARNDRLLTISQMEDALKHPIDPVLGDKDLSMARAQSGMLIKYIVEKYGRESVKQILQNFAANTDLDKAFLSQIGCTPDEINAGMMANLKAELAARDRQETAQRVYGYVAGQDGEPIEGQTILFTSMSNGSGSFGKVYRAVTDKFGYYDVNLTYGSFTVHVEGLSGYQPFDSNITLAKNEVRLYNITLGMEKLVSHDFSASNNAAGDGIIYALLAVLNLASILLVAIVFWRVRK</sequence>
<dbReference type="Pfam" id="PF13485">
    <property type="entry name" value="Peptidase_MA_2"/>
    <property type="match status" value="1"/>
</dbReference>
<dbReference type="Proteomes" id="UP000005233">
    <property type="component" value="Chromosome"/>
</dbReference>
<evidence type="ECO:0000313" key="4">
    <source>
        <dbReference type="Proteomes" id="UP000005233"/>
    </source>
</evidence>
<feature type="domain" description="Peptidase MA-like" evidence="2">
    <location>
        <begin position="126"/>
        <end position="268"/>
    </location>
</feature>
<dbReference type="AlphaFoldDB" id="H8I818"/>
<evidence type="ECO:0000259" key="2">
    <source>
        <dbReference type="Pfam" id="PF13485"/>
    </source>
</evidence>
<dbReference type="EMBL" id="CP003243">
    <property type="protein sequence ID" value="AFD00836.1"/>
    <property type="molecule type" value="Genomic_DNA"/>
</dbReference>
<feature type="transmembrane region" description="Helical" evidence="1">
    <location>
        <begin position="400"/>
        <end position="421"/>
    </location>
</feature>
<keyword evidence="1" id="KW-1133">Transmembrane helix</keyword>
<dbReference type="eggNOG" id="arCOG11112">
    <property type="taxonomic scope" value="Archaea"/>
</dbReference>
<protein>
    <recommendedName>
        <fullName evidence="2">Peptidase MA-like domain-containing protein</fullName>
    </recommendedName>
</protein>
<keyword evidence="4" id="KW-1185">Reference proteome</keyword>
<dbReference type="KEGG" id="mez:Mtc_2098"/>
<dbReference type="OrthoDB" id="382615at2157"/>
<dbReference type="SUPFAM" id="SSF49464">
    <property type="entry name" value="Carboxypeptidase regulatory domain-like"/>
    <property type="match status" value="1"/>
</dbReference>
<dbReference type="Gene3D" id="2.60.40.1120">
    <property type="entry name" value="Carboxypeptidase-like, regulatory domain"/>
    <property type="match status" value="1"/>
</dbReference>
<evidence type="ECO:0000256" key="1">
    <source>
        <dbReference type="SAM" id="Phobius"/>
    </source>
</evidence>
<dbReference type="GeneID" id="11972255"/>
<name>H8I818_METCZ</name>
<dbReference type="Pfam" id="PF13620">
    <property type="entry name" value="CarboxypepD_reg"/>
    <property type="match status" value="1"/>
</dbReference>
<dbReference type="InterPro" id="IPR008969">
    <property type="entry name" value="CarboxyPept-like_regulatory"/>
</dbReference>
<gene>
    <name evidence="3" type="ordered locus">Mtc_2098</name>
</gene>
<proteinExistence type="predicted"/>
<keyword evidence="1" id="KW-0472">Membrane</keyword>
<evidence type="ECO:0000313" key="3">
    <source>
        <dbReference type="EMBL" id="AFD00836.1"/>
    </source>
</evidence>
<dbReference type="InterPro" id="IPR039568">
    <property type="entry name" value="Peptidase_MA-like_dom"/>
</dbReference>
<reference evidence="3 4" key="1">
    <citation type="journal article" date="2012" name="J. Bacteriol.">
        <title>Complete genome sequence of a thermophilic methanogen, Methanocella conradii HZ254, isolated from Chinese rice field soil.</title>
        <authorList>
            <person name="Lu Z."/>
            <person name="Lu Y."/>
        </authorList>
    </citation>
    <scope>NUCLEOTIDE SEQUENCE [LARGE SCALE GENOMIC DNA]</scope>
    <source>
        <strain evidence="4">DSM 24694 / JCM 17849 / CGMCC 1.5162 / HZ254</strain>
    </source>
</reference>
<keyword evidence="1" id="KW-0812">Transmembrane</keyword>
<dbReference type="HOGENOM" id="CLU_668370_0_0_2"/>